<dbReference type="SUPFAM" id="SSF52540">
    <property type="entry name" value="P-loop containing nucleoside triphosphate hydrolases"/>
    <property type="match status" value="1"/>
</dbReference>
<dbReference type="NCBIfam" id="NF003661">
    <property type="entry name" value="PRK05291.1-3"/>
    <property type="match status" value="1"/>
</dbReference>
<dbReference type="Gene3D" id="3.30.1360.120">
    <property type="entry name" value="Probable tRNA modification gtpase trme, domain 1"/>
    <property type="match status" value="1"/>
</dbReference>
<dbReference type="InterPro" id="IPR006073">
    <property type="entry name" value="GTP-bd"/>
</dbReference>
<proteinExistence type="inferred from homology"/>
<evidence type="ECO:0000256" key="2">
    <source>
        <dbReference type="ARBA" id="ARBA00022694"/>
    </source>
</evidence>
<dbReference type="GO" id="GO:0005829">
    <property type="term" value="C:cytosol"/>
    <property type="evidence" value="ECO:0007669"/>
    <property type="project" value="TreeGrafter"/>
</dbReference>
<keyword evidence="3" id="KW-0547">Nucleotide-binding</keyword>
<dbReference type="CDD" id="cd04164">
    <property type="entry name" value="trmE"/>
    <property type="match status" value="1"/>
</dbReference>
<sequence>MKSYDTIAAIATAPGVGGVGIVRISGEAALNIGKQISNKTPRLGQAQFTSFKDGDKLIDTGIILYFQGPNSFTGEDVIELQAHGGPVILNMLLQTVIQRGARMAQAGEFSLRAFLNGKIDLVQAEAIADLISSATEQAAIAAQRSLQGEFSNKISALLKQIIALRVWVEAAIDFPEEEIDFLADVQQQQQMQDLHQALKQLLAQAQHGELLNKGVVIGIIGPPNVGKSSILNLFTKNETAIVSEVAGTTRDIVKENINIQGVPVLIIDTAGIHITKDKVEQEGIKRAKKILHQADIILQVLDASKNTQQQIDNLADLPFNKRKIIIYNKSDIGNVDKQLTNNEIVLSAKTGKGFVQLEQKIINMIGTAQNIETSFSARTRHIVQLQKTLKHLSMAEHNFLHKQAGELVAEDLRQAQQHLSEITG</sequence>
<dbReference type="Pfam" id="PF10396">
    <property type="entry name" value="TrmE_N"/>
    <property type="match status" value="1"/>
</dbReference>
<keyword evidence="4" id="KW-0342">GTP-binding</keyword>
<gene>
    <name evidence="6" type="ORF">MNBD_GAMMA01-1669</name>
</gene>
<dbReference type="PROSITE" id="PS51709">
    <property type="entry name" value="G_TRME"/>
    <property type="match status" value="1"/>
</dbReference>
<dbReference type="InterPro" id="IPR025867">
    <property type="entry name" value="MnmE_helical"/>
</dbReference>
<dbReference type="InterPro" id="IPR027266">
    <property type="entry name" value="TrmE/GcvT-like"/>
</dbReference>
<evidence type="ECO:0000259" key="5">
    <source>
        <dbReference type="PROSITE" id="PS51709"/>
    </source>
</evidence>
<dbReference type="PANTHER" id="PTHR42714">
    <property type="entry name" value="TRNA MODIFICATION GTPASE GTPBP3"/>
    <property type="match status" value="1"/>
</dbReference>
<reference evidence="6" key="1">
    <citation type="submission" date="2018-06" db="EMBL/GenBank/DDBJ databases">
        <authorList>
            <person name="Zhirakovskaya E."/>
        </authorList>
    </citation>
    <scope>NUCLEOTIDE SEQUENCE</scope>
</reference>
<dbReference type="Pfam" id="PF01926">
    <property type="entry name" value="MMR_HSR1"/>
    <property type="match status" value="1"/>
</dbReference>
<dbReference type="PANTHER" id="PTHR42714:SF2">
    <property type="entry name" value="TRNA MODIFICATION GTPASE GTPBP3, MITOCHONDRIAL"/>
    <property type="match status" value="1"/>
</dbReference>
<dbReference type="InterPro" id="IPR005225">
    <property type="entry name" value="Small_GTP-bd"/>
</dbReference>
<dbReference type="Gene3D" id="3.40.50.300">
    <property type="entry name" value="P-loop containing nucleotide triphosphate hydrolases"/>
    <property type="match status" value="1"/>
</dbReference>
<comment type="similarity">
    <text evidence="1">Belongs to the TRAFAC class TrmE-Era-EngA-EngB-Septin-like GTPase superfamily. TrmE GTPase family.</text>
</comment>
<dbReference type="PRINTS" id="PR00326">
    <property type="entry name" value="GTP1OBG"/>
</dbReference>
<evidence type="ECO:0000256" key="4">
    <source>
        <dbReference type="ARBA" id="ARBA00023134"/>
    </source>
</evidence>
<dbReference type="GO" id="GO:0003924">
    <property type="term" value="F:GTPase activity"/>
    <property type="evidence" value="ECO:0007669"/>
    <property type="project" value="InterPro"/>
</dbReference>
<dbReference type="InterPro" id="IPR018948">
    <property type="entry name" value="GTP-bd_TrmE_N"/>
</dbReference>
<accession>A0A3B0VQ26</accession>
<feature type="domain" description="TrmE-type G" evidence="5">
    <location>
        <begin position="214"/>
        <end position="366"/>
    </location>
</feature>
<dbReference type="NCBIfam" id="TIGR00231">
    <property type="entry name" value="small_GTP"/>
    <property type="match status" value="1"/>
</dbReference>
<dbReference type="GO" id="GO:0030488">
    <property type="term" value="P:tRNA methylation"/>
    <property type="evidence" value="ECO:0007669"/>
    <property type="project" value="TreeGrafter"/>
</dbReference>
<dbReference type="CDD" id="cd14858">
    <property type="entry name" value="TrmE_N"/>
    <property type="match status" value="1"/>
</dbReference>
<evidence type="ECO:0000313" key="6">
    <source>
        <dbReference type="EMBL" id="VAW38999.1"/>
    </source>
</evidence>
<dbReference type="InterPro" id="IPR027368">
    <property type="entry name" value="MnmE_dom2"/>
</dbReference>
<organism evidence="6">
    <name type="scientific">hydrothermal vent metagenome</name>
    <dbReference type="NCBI Taxonomy" id="652676"/>
    <lineage>
        <taxon>unclassified sequences</taxon>
        <taxon>metagenomes</taxon>
        <taxon>ecological metagenomes</taxon>
    </lineage>
</organism>
<feature type="non-terminal residue" evidence="6">
    <location>
        <position position="424"/>
    </location>
</feature>
<dbReference type="NCBIfam" id="TIGR00450">
    <property type="entry name" value="mnmE_trmE_thdF"/>
    <property type="match status" value="1"/>
</dbReference>
<dbReference type="Pfam" id="PF12631">
    <property type="entry name" value="MnmE_helical"/>
    <property type="match status" value="1"/>
</dbReference>
<dbReference type="InterPro" id="IPR031168">
    <property type="entry name" value="G_TrmE"/>
</dbReference>
<protein>
    <submittedName>
        <fullName evidence="6">tRNA-5-carboxymethylaminomethyl-2-thiouridine(34) synthesis protein MnmE</fullName>
    </submittedName>
</protein>
<dbReference type="GO" id="GO:0005525">
    <property type="term" value="F:GTP binding"/>
    <property type="evidence" value="ECO:0007669"/>
    <property type="project" value="UniProtKB-KW"/>
</dbReference>
<dbReference type="InterPro" id="IPR027417">
    <property type="entry name" value="P-loop_NTPase"/>
</dbReference>
<dbReference type="AlphaFoldDB" id="A0A3B0VQ26"/>
<dbReference type="EMBL" id="UOEW01000215">
    <property type="protein sequence ID" value="VAW38999.1"/>
    <property type="molecule type" value="Genomic_DNA"/>
</dbReference>
<name>A0A3B0VQ26_9ZZZZ</name>
<keyword evidence="2" id="KW-0819">tRNA processing</keyword>
<dbReference type="HAMAP" id="MF_00379">
    <property type="entry name" value="GTPase_MnmE"/>
    <property type="match status" value="1"/>
</dbReference>
<dbReference type="InterPro" id="IPR004520">
    <property type="entry name" value="GTPase_MnmE"/>
</dbReference>
<evidence type="ECO:0000256" key="1">
    <source>
        <dbReference type="ARBA" id="ARBA00011043"/>
    </source>
</evidence>
<evidence type="ECO:0000256" key="3">
    <source>
        <dbReference type="ARBA" id="ARBA00022741"/>
    </source>
</evidence>
<dbReference type="GO" id="GO:0002098">
    <property type="term" value="P:tRNA wobble uridine modification"/>
    <property type="evidence" value="ECO:0007669"/>
    <property type="project" value="TreeGrafter"/>
</dbReference>
<dbReference type="Gene3D" id="1.20.120.430">
    <property type="entry name" value="tRNA modification GTPase MnmE domain 2"/>
    <property type="match status" value="1"/>
</dbReference>